<evidence type="ECO:0000313" key="3">
    <source>
        <dbReference type="Proteomes" id="UP001501391"/>
    </source>
</evidence>
<proteinExistence type="predicted"/>
<sequence>MIRRGLAAFCERQTENGGAPRPEKAGYVLHTTADPGVCIAETVAVLDRDGEEVTVSLVQIFRLRDGRISRLRDCFAPQRGRPLTPGVPLGSAHPLRGGRGSGHI</sequence>
<accession>A0ABP5NP76</accession>
<keyword evidence="3" id="KW-1185">Reference proteome</keyword>
<dbReference type="Proteomes" id="UP001501391">
    <property type="component" value="Unassembled WGS sequence"/>
</dbReference>
<dbReference type="SUPFAM" id="SSF54427">
    <property type="entry name" value="NTF2-like"/>
    <property type="match status" value="1"/>
</dbReference>
<dbReference type="Gene3D" id="3.10.450.50">
    <property type="match status" value="1"/>
</dbReference>
<name>A0ABP5NP76_9ACTN</name>
<dbReference type="InterPro" id="IPR032710">
    <property type="entry name" value="NTF2-like_dom_sf"/>
</dbReference>
<evidence type="ECO:0008006" key="4">
    <source>
        <dbReference type="Google" id="ProtNLM"/>
    </source>
</evidence>
<protein>
    <recommendedName>
        <fullName evidence="4">SnoaL-like domain-containing protein</fullName>
    </recommendedName>
</protein>
<feature type="region of interest" description="Disordered" evidence="1">
    <location>
        <begin position="77"/>
        <end position="104"/>
    </location>
</feature>
<dbReference type="EMBL" id="BAAAOQ010000020">
    <property type="protein sequence ID" value="GAA2201364.1"/>
    <property type="molecule type" value="Genomic_DNA"/>
</dbReference>
<organism evidence="2 3">
    <name type="scientific">Streptomyces bangladeshensis</name>
    <dbReference type="NCBI Taxonomy" id="295352"/>
    <lineage>
        <taxon>Bacteria</taxon>
        <taxon>Bacillati</taxon>
        <taxon>Actinomycetota</taxon>
        <taxon>Actinomycetes</taxon>
        <taxon>Kitasatosporales</taxon>
        <taxon>Streptomycetaceae</taxon>
        <taxon>Streptomyces</taxon>
    </lineage>
</organism>
<dbReference type="RefSeq" id="WP_346163796.1">
    <property type="nucleotide sequence ID" value="NZ_BAAAOQ010000020.1"/>
</dbReference>
<reference evidence="3" key="1">
    <citation type="journal article" date="2019" name="Int. J. Syst. Evol. Microbiol.">
        <title>The Global Catalogue of Microorganisms (GCM) 10K type strain sequencing project: providing services to taxonomists for standard genome sequencing and annotation.</title>
        <authorList>
            <consortium name="The Broad Institute Genomics Platform"/>
            <consortium name="The Broad Institute Genome Sequencing Center for Infectious Disease"/>
            <person name="Wu L."/>
            <person name="Ma J."/>
        </authorList>
    </citation>
    <scope>NUCLEOTIDE SEQUENCE [LARGE SCALE GENOMIC DNA]</scope>
    <source>
        <strain evidence="3">JCM 14924</strain>
    </source>
</reference>
<gene>
    <name evidence="2" type="ORF">GCM10009787_55970</name>
</gene>
<evidence type="ECO:0000313" key="2">
    <source>
        <dbReference type="EMBL" id="GAA2201364.1"/>
    </source>
</evidence>
<evidence type="ECO:0000256" key="1">
    <source>
        <dbReference type="SAM" id="MobiDB-lite"/>
    </source>
</evidence>
<comment type="caution">
    <text evidence="2">The sequence shown here is derived from an EMBL/GenBank/DDBJ whole genome shotgun (WGS) entry which is preliminary data.</text>
</comment>